<name>A0A835Z9P1_9STRA</name>
<gene>
    <name evidence="1" type="ORF">JKP88DRAFT_276811</name>
</gene>
<proteinExistence type="predicted"/>
<evidence type="ECO:0000313" key="2">
    <source>
        <dbReference type="Proteomes" id="UP000664859"/>
    </source>
</evidence>
<dbReference type="EMBL" id="JAFCMP010000146">
    <property type="protein sequence ID" value="KAG5184878.1"/>
    <property type="molecule type" value="Genomic_DNA"/>
</dbReference>
<sequence length="146" mass="15482">MALFVEPWLVSGLQRSCGALYFINEDRGGESNYDGDRADTVVLPGTLALCGDPDVARKGVVLDDRVCAPTVAKYVVSAAADAALSDGFAAHEAEQERRVRYGRLAMTAGWCSGDAALSGGALWSPRRTAALARQEAERVLAHTEAL</sequence>
<organism evidence="1 2">
    <name type="scientific">Tribonema minus</name>
    <dbReference type="NCBI Taxonomy" id="303371"/>
    <lineage>
        <taxon>Eukaryota</taxon>
        <taxon>Sar</taxon>
        <taxon>Stramenopiles</taxon>
        <taxon>Ochrophyta</taxon>
        <taxon>PX clade</taxon>
        <taxon>Xanthophyceae</taxon>
        <taxon>Tribonematales</taxon>
        <taxon>Tribonemataceae</taxon>
        <taxon>Tribonema</taxon>
    </lineage>
</organism>
<dbReference type="Proteomes" id="UP000664859">
    <property type="component" value="Unassembled WGS sequence"/>
</dbReference>
<keyword evidence="2" id="KW-1185">Reference proteome</keyword>
<protein>
    <submittedName>
        <fullName evidence="1">Uncharacterized protein</fullName>
    </submittedName>
</protein>
<accession>A0A835Z9P1</accession>
<dbReference type="AlphaFoldDB" id="A0A835Z9P1"/>
<reference evidence="1" key="1">
    <citation type="submission" date="2021-02" db="EMBL/GenBank/DDBJ databases">
        <title>First Annotated Genome of the Yellow-green Alga Tribonema minus.</title>
        <authorList>
            <person name="Mahan K.M."/>
        </authorList>
    </citation>
    <scope>NUCLEOTIDE SEQUENCE</scope>
    <source>
        <strain evidence="1">UTEX B ZZ1240</strain>
    </source>
</reference>
<evidence type="ECO:0000313" key="1">
    <source>
        <dbReference type="EMBL" id="KAG5184878.1"/>
    </source>
</evidence>
<comment type="caution">
    <text evidence="1">The sequence shown here is derived from an EMBL/GenBank/DDBJ whole genome shotgun (WGS) entry which is preliminary data.</text>
</comment>